<dbReference type="EMBL" id="JBEXPZ010000010">
    <property type="protein sequence ID" value="MET9844764.1"/>
    <property type="molecule type" value="Genomic_DNA"/>
</dbReference>
<accession>A0ABV2UT82</accession>
<evidence type="ECO:0000313" key="1">
    <source>
        <dbReference type="EMBL" id="MET9844764.1"/>
    </source>
</evidence>
<reference evidence="1 2" key="1">
    <citation type="submission" date="2024-06" db="EMBL/GenBank/DDBJ databases">
        <title>The Natural Products Discovery Center: Release of the First 8490 Sequenced Strains for Exploring Actinobacteria Biosynthetic Diversity.</title>
        <authorList>
            <person name="Kalkreuter E."/>
            <person name="Kautsar S.A."/>
            <person name="Yang D."/>
            <person name="Bader C.D."/>
            <person name="Teijaro C.N."/>
            <person name="Fluegel L."/>
            <person name="Davis C.M."/>
            <person name="Simpson J.R."/>
            <person name="Lauterbach L."/>
            <person name="Steele A.D."/>
            <person name="Gui C."/>
            <person name="Meng S."/>
            <person name="Li G."/>
            <person name="Viehrig K."/>
            <person name="Ye F."/>
            <person name="Su P."/>
            <person name="Kiefer A.F."/>
            <person name="Nichols A."/>
            <person name="Cepeda A.J."/>
            <person name="Yan W."/>
            <person name="Fan B."/>
            <person name="Jiang Y."/>
            <person name="Adhikari A."/>
            <person name="Zheng C.-J."/>
            <person name="Schuster L."/>
            <person name="Cowan T.M."/>
            <person name="Smanski M.J."/>
            <person name="Chevrette M.G."/>
            <person name="De Carvalho L.P.S."/>
            <person name="Shen B."/>
        </authorList>
    </citation>
    <scope>NUCLEOTIDE SEQUENCE [LARGE SCALE GENOMIC DNA]</scope>
    <source>
        <strain evidence="1 2">NPDC006434</strain>
    </source>
</reference>
<evidence type="ECO:0000313" key="2">
    <source>
        <dbReference type="Proteomes" id="UP001550210"/>
    </source>
</evidence>
<dbReference type="RefSeq" id="WP_355394867.1">
    <property type="nucleotide sequence ID" value="NZ_JBEGHN010000005.1"/>
</dbReference>
<sequence>MLQNAGVRPLQIGAGAFLRTCATLQQLIAYVFYMEPASGSRPR</sequence>
<dbReference type="Proteomes" id="UP001550210">
    <property type="component" value="Unassembled WGS sequence"/>
</dbReference>
<proteinExistence type="predicted"/>
<gene>
    <name evidence="1" type="ORF">ABZZ21_09290</name>
</gene>
<name>A0ABV2UT82_9ACTN</name>
<organism evidence="1 2">
    <name type="scientific">Streptomyces ossamyceticus</name>
    <dbReference type="NCBI Taxonomy" id="249581"/>
    <lineage>
        <taxon>Bacteria</taxon>
        <taxon>Bacillati</taxon>
        <taxon>Actinomycetota</taxon>
        <taxon>Actinomycetes</taxon>
        <taxon>Kitasatosporales</taxon>
        <taxon>Streptomycetaceae</taxon>
        <taxon>Streptomyces</taxon>
    </lineage>
</organism>
<comment type="caution">
    <text evidence="1">The sequence shown here is derived from an EMBL/GenBank/DDBJ whole genome shotgun (WGS) entry which is preliminary data.</text>
</comment>
<keyword evidence="2" id="KW-1185">Reference proteome</keyword>
<protein>
    <submittedName>
        <fullName evidence="1">Uncharacterized protein</fullName>
    </submittedName>
</protein>